<dbReference type="InterPro" id="IPR000073">
    <property type="entry name" value="AB_hydrolase_1"/>
</dbReference>
<dbReference type="PANTHER" id="PTHR43433">
    <property type="entry name" value="HYDROLASE, ALPHA/BETA FOLD FAMILY PROTEIN"/>
    <property type="match status" value="1"/>
</dbReference>
<keyword evidence="3" id="KW-1185">Reference proteome</keyword>
<accession>W4LHN5</accession>
<dbReference type="Pfam" id="PF00561">
    <property type="entry name" value="Abhydrolase_1"/>
    <property type="match status" value="1"/>
</dbReference>
<dbReference type="EMBL" id="AZHW01000668">
    <property type="protein sequence ID" value="ETW97424.1"/>
    <property type="molecule type" value="Genomic_DNA"/>
</dbReference>
<evidence type="ECO:0000313" key="3">
    <source>
        <dbReference type="Proteomes" id="UP000019141"/>
    </source>
</evidence>
<evidence type="ECO:0000259" key="1">
    <source>
        <dbReference type="Pfam" id="PF00561"/>
    </source>
</evidence>
<dbReference type="SUPFAM" id="SSF53474">
    <property type="entry name" value="alpha/beta-Hydrolases"/>
    <property type="match status" value="1"/>
</dbReference>
<dbReference type="HOGENOM" id="CLU_020336_50_3_7"/>
<dbReference type="InterPro" id="IPR050471">
    <property type="entry name" value="AB_hydrolase"/>
</dbReference>
<dbReference type="Proteomes" id="UP000019141">
    <property type="component" value="Unassembled WGS sequence"/>
</dbReference>
<proteinExistence type="predicted"/>
<sequence>MKVRLADGAELFYTIDDFTDPWTQPQTVVLHHGMAKNHKFWYGWVPILAQHYRVVRFDMRGMGQSSVPEPGYPWSLDNFAQDLLHLLDGLELQQVHLIGETVGGSISMRFASLHPERLLSLTACTSPVTFDSHHTEAADLIDREGMAAWVASSIGWRLDPDIVDPAFIRWYADQMAATAAHVVSDFQRHAPGGDLRPLIQNVQTPTLILAAASLREEVLGNFRGAADLFPNGRLVVFPGVSGFVQHILPVPCARAWLEFASGLG</sequence>
<name>W4LHN5_ENTF1</name>
<gene>
    <name evidence="2" type="ORF">ETSY1_22695</name>
</gene>
<dbReference type="PANTHER" id="PTHR43433:SF5">
    <property type="entry name" value="AB HYDROLASE-1 DOMAIN-CONTAINING PROTEIN"/>
    <property type="match status" value="1"/>
</dbReference>
<reference evidence="2 3" key="1">
    <citation type="journal article" date="2014" name="Nature">
        <title>An environmental bacterial taxon with a large and distinct metabolic repertoire.</title>
        <authorList>
            <person name="Wilson M.C."/>
            <person name="Mori T."/>
            <person name="Ruckert C."/>
            <person name="Uria A.R."/>
            <person name="Helf M.J."/>
            <person name="Takada K."/>
            <person name="Gernert C."/>
            <person name="Steffens U.A."/>
            <person name="Heycke N."/>
            <person name="Schmitt S."/>
            <person name="Rinke C."/>
            <person name="Helfrich E.J."/>
            <person name="Brachmann A.O."/>
            <person name="Gurgui C."/>
            <person name="Wakimoto T."/>
            <person name="Kracht M."/>
            <person name="Crusemann M."/>
            <person name="Hentschel U."/>
            <person name="Abe I."/>
            <person name="Matsunaga S."/>
            <person name="Kalinowski J."/>
            <person name="Takeyama H."/>
            <person name="Piel J."/>
        </authorList>
    </citation>
    <scope>NUCLEOTIDE SEQUENCE [LARGE SCALE GENOMIC DNA]</scope>
    <source>
        <strain evidence="3">TSY1</strain>
    </source>
</reference>
<dbReference type="PRINTS" id="PR00111">
    <property type="entry name" value="ABHYDROLASE"/>
</dbReference>
<organism evidence="2 3">
    <name type="scientific">Entotheonella factor</name>
    <dbReference type="NCBI Taxonomy" id="1429438"/>
    <lineage>
        <taxon>Bacteria</taxon>
        <taxon>Pseudomonadati</taxon>
        <taxon>Nitrospinota/Tectimicrobiota group</taxon>
        <taxon>Candidatus Tectimicrobiota</taxon>
        <taxon>Candidatus Entotheonellia</taxon>
        <taxon>Candidatus Entotheonellales</taxon>
        <taxon>Candidatus Entotheonellaceae</taxon>
        <taxon>Candidatus Entotheonella</taxon>
    </lineage>
</organism>
<feature type="domain" description="AB hydrolase-1" evidence="1">
    <location>
        <begin position="27"/>
        <end position="145"/>
    </location>
</feature>
<dbReference type="AlphaFoldDB" id="W4LHN5"/>
<evidence type="ECO:0000313" key="2">
    <source>
        <dbReference type="EMBL" id="ETW97424.1"/>
    </source>
</evidence>
<protein>
    <recommendedName>
        <fullName evidence="1">AB hydrolase-1 domain-containing protein</fullName>
    </recommendedName>
</protein>
<dbReference type="InterPro" id="IPR029058">
    <property type="entry name" value="AB_hydrolase_fold"/>
</dbReference>
<dbReference type="Gene3D" id="3.40.50.1820">
    <property type="entry name" value="alpha/beta hydrolase"/>
    <property type="match status" value="1"/>
</dbReference>
<comment type="caution">
    <text evidence="2">The sequence shown here is derived from an EMBL/GenBank/DDBJ whole genome shotgun (WGS) entry which is preliminary data.</text>
</comment>